<dbReference type="EMBL" id="BGPR01021580">
    <property type="protein sequence ID" value="GBN87010.1"/>
    <property type="molecule type" value="Genomic_DNA"/>
</dbReference>
<reference evidence="2 3" key="1">
    <citation type="journal article" date="2019" name="Sci. Rep.">
        <title>Orb-weaving spider Araneus ventricosus genome elucidates the spidroin gene catalogue.</title>
        <authorList>
            <person name="Kono N."/>
            <person name="Nakamura H."/>
            <person name="Ohtoshi R."/>
            <person name="Moran D.A.P."/>
            <person name="Shinohara A."/>
            <person name="Yoshida Y."/>
            <person name="Fujiwara M."/>
            <person name="Mori M."/>
            <person name="Tomita M."/>
            <person name="Arakawa K."/>
        </authorList>
    </citation>
    <scope>NUCLEOTIDE SEQUENCE [LARGE SCALE GENOMIC DNA]</scope>
</reference>
<evidence type="ECO:0000313" key="1">
    <source>
        <dbReference type="EMBL" id="GBN86989.1"/>
    </source>
</evidence>
<dbReference type="AlphaFoldDB" id="A0A4Y2SI90"/>
<organism evidence="2 3">
    <name type="scientific">Araneus ventricosus</name>
    <name type="common">Orbweaver spider</name>
    <name type="synonym">Epeira ventricosa</name>
    <dbReference type="NCBI Taxonomy" id="182803"/>
    <lineage>
        <taxon>Eukaryota</taxon>
        <taxon>Metazoa</taxon>
        <taxon>Ecdysozoa</taxon>
        <taxon>Arthropoda</taxon>
        <taxon>Chelicerata</taxon>
        <taxon>Arachnida</taxon>
        <taxon>Araneae</taxon>
        <taxon>Araneomorphae</taxon>
        <taxon>Entelegynae</taxon>
        <taxon>Araneoidea</taxon>
        <taxon>Araneidae</taxon>
        <taxon>Araneus</taxon>
    </lineage>
</organism>
<comment type="caution">
    <text evidence="2">The sequence shown here is derived from an EMBL/GenBank/DDBJ whole genome shotgun (WGS) entry which is preliminary data.</text>
</comment>
<dbReference type="EMBL" id="BGPR01021570">
    <property type="protein sequence ID" value="GBN86989.1"/>
    <property type="molecule type" value="Genomic_DNA"/>
</dbReference>
<evidence type="ECO:0000313" key="3">
    <source>
        <dbReference type="Proteomes" id="UP000499080"/>
    </source>
</evidence>
<protein>
    <submittedName>
        <fullName evidence="2">Uncharacterized protein</fullName>
    </submittedName>
</protein>
<gene>
    <name evidence="2" type="ORF">AVEN_109957_1</name>
    <name evidence="1" type="ORF">AVEN_3447_1</name>
</gene>
<accession>A0A4Y2SI90</accession>
<sequence length="87" mass="9547">MDLVILNCVHMTRTTPELAPSLQTFTPAGGRLTPSPLRIFNVQQAQYTTDLQCNRVSNLEPTGSKAEILPIVSCNQGIDYKSNTGLR</sequence>
<evidence type="ECO:0000313" key="2">
    <source>
        <dbReference type="EMBL" id="GBN87010.1"/>
    </source>
</evidence>
<keyword evidence="3" id="KW-1185">Reference proteome</keyword>
<proteinExistence type="predicted"/>
<name>A0A4Y2SI90_ARAVE</name>
<dbReference type="Proteomes" id="UP000499080">
    <property type="component" value="Unassembled WGS sequence"/>
</dbReference>